<evidence type="ECO:0000256" key="1">
    <source>
        <dbReference type="SAM" id="MobiDB-lite"/>
    </source>
</evidence>
<dbReference type="AlphaFoldDB" id="A0A2P8H8R1"/>
<dbReference type="EMBL" id="PYAV01000014">
    <property type="protein sequence ID" value="PSL42581.1"/>
    <property type="molecule type" value="Genomic_DNA"/>
</dbReference>
<dbReference type="Pfam" id="PF26595">
    <property type="entry name" value="A_ENA"/>
    <property type="match status" value="1"/>
</dbReference>
<gene>
    <name evidence="2" type="ORF">B0H94_11455</name>
</gene>
<comment type="caution">
    <text evidence="2">The sequence shown here is derived from an EMBL/GenBank/DDBJ whole genome shotgun (WGS) entry which is preliminary data.</text>
</comment>
<feature type="compositionally biased region" description="Basic and acidic residues" evidence="1">
    <location>
        <begin position="120"/>
        <end position="129"/>
    </location>
</feature>
<evidence type="ECO:0000313" key="3">
    <source>
        <dbReference type="Proteomes" id="UP000242310"/>
    </source>
</evidence>
<evidence type="ECO:0000313" key="2">
    <source>
        <dbReference type="EMBL" id="PSL42581.1"/>
    </source>
</evidence>
<name>A0A2P8H8R1_9BACI</name>
<feature type="region of interest" description="Disordered" evidence="1">
    <location>
        <begin position="100"/>
        <end position="129"/>
    </location>
</feature>
<dbReference type="Proteomes" id="UP000242310">
    <property type="component" value="Unassembled WGS sequence"/>
</dbReference>
<accession>A0A2P8H8R1</accession>
<reference evidence="2 3" key="1">
    <citation type="submission" date="2018-03" db="EMBL/GenBank/DDBJ databases">
        <title>Genomic Encyclopedia of Type Strains, Phase III (KMG-III): the genomes of soil and plant-associated and newly described type strains.</title>
        <authorList>
            <person name="Whitman W."/>
        </authorList>
    </citation>
    <scope>NUCLEOTIDE SEQUENCE [LARGE SCALE GENOMIC DNA]</scope>
    <source>
        <strain evidence="2 3">CGMCC 1.07653</strain>
    </source>
</reference>
<feature type="compositionally biased region" description="Basic residues" evidence="1">
    <location>
        <begin position="100"/>
        <end position="109"/>
    </location>
</feature>
<sequence>MGMPTIPKQPFRPDLCKTIIDLLESIALEEVALSHLLNAEAEKVQAFVCKYGSDCEADFNDLISFNQSVNSTLNSVVMKEFLLLQKLETTLQIADVKKPPRKFHGKKCPPKPSCPSKTCDCPDCRKERE</sequence>
<dbReference type="InterPro" id="IPR058705">
    <property type="entry name" value="A_ENA"/>
</dbReference>
<keyword evidence="3" id="KW-1185">Reference proteome</keyword>
<dbReference type="RefSeq" id="WP_106589652.1">
    <property type="nucleotide sequence ID" value="NZ_PYAV01000014.1"/>
</dbReference>
<dbReference type="OrthoDB" id="2939962at2"/>
<organism evidence="2 3">
    <name type="scientific">Salsuginibacillus halophilus</name>
    <dbReference type="NCBI Taxonomy" id="517424"/>
    <lineage>
        <taxon>Bacteria</taxon>
        <taxon>Bacillati</taxon>
        <taxon>Bacillota</taxon>
        <taxon>Bacilli</taxon>
        <taxon>Bacillales</taxon>
        <taxon>Bacillaceae</taxon>
        <taxon>Salsuginibacillus</taxon>
    </lineage>
</organism>
<protein>
    <submittedName>
        <fullName evidence="2">Uncharacterized protein</fullName>
    </submittedName>
</protein>
<proteinExistence type="predicted"/>